<name>A0A9D4ND09_DREPO</name>
<protein>
    <submittedName>
        <fullName evidence="1">Uncharacterized protein</fullName>
    </submittedName>
</protein>
<proteinExistence type="predicted"/>
<dbReference type="AlphaFoldDB" id="A0A9D4ND09"/>
<reference evidence="1" key="2">
    <citation type="submission" date="2020-11" db="EMBL/GenBank/DDBJ databases">
        <authorList>
            <person name="McCartney M.A."/>
            <person name="Auch B."/>
            <person name="Kono T."/>
            <person name="Mallez S."/>
            <person name="Becker A."/>
            <person name="Gohl D.M."/>
            <person name="Silverstein K.A.T."/>
            <person name="Koren S."/>
            <person name="Bechman K.B."/>
            <person name="Herman A."/>
            <person name="Abrahante J.E."/>
            <person name="Garbe J."/>
        </authorList>
    </citation>
    <scope>NUCLEOTIDE SEQUENCE</scope>
    <source>
        <strain evidence="1">Duluth1</strain>
        <tissue evidence="1">Whole animal</tissue>
    </source>
</reference>
<gene>
    <name evidence="1" type="ORF">DPMN_016262</name>
</gene>
<evidence type="ECO:0000313" key="1">
    <source>
        <dbReference type="EMBL" id="KAH3892150.1"/>
    </source>
</evidence>
<reference evidence="1" key="1">
    <citation type="journal article" date="2019" name="bioRxiv">
        <title>The Genome of the Zebra Mussel, Dreissena polymorpha: A Resource for Invasive Species Research.</title>
        <authorList>
            <person name="McCartney M.A."/>
            <person name="Auch B."/>
            <person name="Kono T."/>
            <person name="Mallez S."/>
            <person name="Zhang Y."/>
            <person name="Obille A."/>
            <person name="Becker A."/>
            <person name="Abrahante J.E."/>
            <person name="Garbe J."/>
            <person name="Badalamenti J.P."/>
            <person name="Herman A."/>
            <person name="Mangelson H."/>
            <person name="Liachko I."/>
            <person name="Sullivan S."/>
            <person name="Sone E.D."/>
            <person name="Koren S."/>
            <person name="Silverstein K.A.T."/>
            <person name="Beckman K.B."/>
            <person name="Gohl D.M."/>
        </authorList>
    </citation>
    <scope>NUCLEOTIDE SEQUENCE</scope>
    <source>
        <strain evidence="1">Duluth1</strain>
        <tissue evidence="1">Whole animal</tissue>
    </source>
</reference>
<accession>A0A9D4ND09</accession>
<evidence type="ECO:0000313" key="2">
    <source>
        <dbReference type="Proteomes" id="UP000828390"/>
    </source>
</evidence>
<dbReference type="EMBL" id="JAIWYP010000001">
    <property type="protein sequence ID" value="KAH3892150.1"/>
    <property type="molecule type" value="Genomic_DNA"/>
</dbReference>
<comment type="caution">
    <text evidence="1">The sequence shown here is derived from an EMBL/GenBank/DDBJ whole genome shotgun (WGS) entry which is preliminary data.</text>
</comment>
<sequence length="64" mass="7369">MLSKPAPLQLNNYLPRTIPTITTTTPPPSSPKYFSTFANITEKKNNMRKAKMLRHRETDQKEGH</sequence>
<keyword evidence="2" id="KW-1185">Reference proteome</keyword>
<organism evidence="1 2">
    <name type="scientific">Dreissena polymorpha</name>
    <name type="common">Zebra mussel</name>
    <name type="synonym">Mytilus polymorpha</name>
    <dbReference type="NCBI Taxonomy" id="45954"/>
    <lineage>
        <taxon>Eukaryota</taxon>
        <taxon>Metazoa</taxon>
        <taxon>Spiralia</taxon>
        <taxon>Lophotrochozoa</taxon>
        <taxon>Mollusca</taxon>
        <taxon>Bivalvia</taxon>
        <taxon>Autobranchia</taxon>
        <taxon>Heteroconchia</taxon>
        <taxon>Euheterodonta</taxon>
        <taxon>Imparidentia</taxon>
        <taxon>Neoheterodontei</taxon>
        <taxon>Myida</taxon>
        <taxon>Dreissenoidea</taxon>
        <taxon>Dreissenidae</taxon>
        <taxon>Dreissena</taxon>
    </lineage>
</organism>
<dbReference type="Proteomes" id="UP000828390">
    <property type="component" value="Unassembled WGS sequence"/>
</dbReference>